<evidence type="ECO:0000313" key="2">
    <source>
        <dbReference type="EMBL" id="SDH49086.1"/>
    </source>
</evidence>
<protein>
    <submittedName>
        <fullName evidence="2">Mycothiol maleylpyruvate isomerase N-terminal domain-containing protein</fullName>
    </submittedName>
</protein>
<reference evidence="3" key="1">
    <citation type="submission" date="2016-10" db="EMBL/GenBank/DDBJ databases">
        <authorList>
            <person name="Varghese N."/>
            <person name="Submissions S."/>
        </authorList>
    </citation>
    <scope>NUCLEOTIDE SEQUENCE [LARGE SCALE GENOMIC DNA]</scope>
    <source>
        <strain evidence="3">DSM 22002</strain>
    </source>
</reference>
<dbReference type="Proteomes" id="UP000198822">
    <property type="component" value="Chromosome I"/>
</dbReference>
<proteinExistence type="predicted"/>
<dbReference type="Gene3D" id="1.20.120.450">
    <property type="entry name" value="dinb family like domain"/>
    <property type="match status" value="1"/>
</dbReference>
<dbReference type="InterPro" id="IPR024775">
    <property type="entry name" value="DinB-like"/>
</dbReference>
<sequence length="172" mass="19317">MTIEPDAKDWTWVLERPCAECGFTPEVPDDELPARIRTAVGTVHHALHDADVRERPDAATWSKLEYAAHVRDVCRIMRERLVSMLEHDDPTFANWDQDATAIEEAYGEQRPPRVAIELDVAAADLADAYASVPADAWERTGSRSNGSRFTVRSLGVYALHDLEHHAWDVTKG</sequence>
<dbReference type="SUPFAM" id="SSF109854">
    <property type="entry name" value="DinB/YfiT-like putative metalloenzymes"/>
    <property type="match status" value="1"/>
</dbReference>
<dbReference type="AlphaFoldDB" id="A0A1G8CUC4"/>
<dbReference type="STRING" id="399736.SAMN04489720_1413"/>
<name>A0A1G8CUC4_9MICO</name>
<dbReference type="RefSeq" id="WP_092503688.1">
    <property type="nucleotide sequence ID" value="NZ_LT629695.1"/>
</dbReference>
<dbReference type="OrthoDB" id="3376896at2"/>
<evidence type="ECO:0000259" key="1">
    <source>
        <dbReference type="Pfam" id="PF12867"/>
    </source>
</evidence>
<keyword evidence="2" id="KW-0413">Isomerase</keyword>
<keyword evidence="2" id="KW-0670">Pyruvate</keyword>
<keyword evidence="3" id="KW-1185">Reference proteome</keyword>
<organism evidence="2 3">
    <name type="scientific">Agrococcus jejuensis</name>
    <dbReference type="NCBI Taxonomy" id="399736"/>
    <lineage>
        <taxon>Bacteria</taxon>
        <taxon>Bacillati</taxon>
        <taxon>Actinomycetota</taxon>
        <taxon>Actinomycetes</taxon>
        <taxon>Micrococcales</taxon>
        <taxon>Microbacteriaceae</taxon>
        <taxon>Agrococcus</taxon>
    </lineage>
</organism>
<accession>A0A1G8CUC4</accession>
<evidence type="ECO:0000313" key="3">
    <source>
        <dbReference type="Proteomes" id="UP000198822"/>
    </source>
</evidence>
<dbReference type="InterPro" id="IPR034660">
    <property type="entry name" value="DinB/YfiT-like"/>
</dbReference>
<dbReference type="GO" id="GO:0016853">
    <property type="term" value="F:isomerase activity"/>
    <property type="evidence" value="ECO:0007669"/>
    <property type="project" value="UniProtKB-KW"/>
</dbReference>
<feature type="domain" description="DinB-like" evidence="1">
    <location>
        <begin position="45"/>
        <end position="166"/>
    </location>
</feature>
<dbReference type="Pfam" id="PF12867">
    <property type="entry name" value="DinB_2"/>
    <property type="match status" value="1"/>
</dbReference>
<gene>
    <name evidence="2" type="ORF">SAMN04489720_1413</name>
</gene>
<dbReference type="EMBL" id="LT629695">
    <property type="protein sequence ID" value="SDH49086.1"/>
    <property type="molecule type" value="Genomic_DNA"/>
</dbReference>